<feature type="coiled-coil region" evidence="1">
    <location>
        <begin position="391"/>
        <end position="425"/>
    </location>
</feature>
<dbReference type="EMBL" id="BKCJ010000689">
    <property type="protein sequence ID" value="GEU35420.1"/>
    <property type="molecule type" value="Genomic_DNA"/>
</dbReference>
<sequence length="641" mass="69162">MDFLSFIRTADPTKVRVAERQRVEGEPRLLETTVGRVVSLLPVAPARASGELEANVDKLFDEGVSVDGQGIDVQPVIATIDTIVEDVAPLQPRRQRKRKIVVVDANGPSHPPKKLRKDYGALGGAFAAGKSRFAVQSLFSGAVLNAEAKGEPILTLPFVTSSVSATPEREDKSPVDSVTGLNLLTIGAPQRFVISSDSSYHFGANIVEAEVDSIVRSSAPAIATVTTATAAVDADTTADRVPVEPYLFGVGSSSTGRTDSVPGGFFDVSSSDFLIGDEFAPPKFFASVRGMDHDQLFIEFNVGVARQISLNAKVRMRVEYNIREKRRLRSVVDEQAELLKVRDGEIENLKAQLLLKEAKATKDIRLRAEVFKFEATEKSLQALGKVREQEVADLDAQVNAVKLENDNLVDQVHELEISSAVLQEKVAAYEDFIGQLEKFQEEKIEEHRWFLTHGMELAIVRCLNSTEYLSALGVAISKAVENGIPEGLSDGITHDEEGRKLADVAAYNPSAKADYLSALQRLQNRVIGASALSLSLDVFHSRVRKIRENIASHVSALRGVFVLLSEPLSAMALEGTGGTSGSAHDTTTALSVTFVSAGTIPPISTDDYEVAHVDGQEGASVDGETAGVKNINPFLMLATQS</sequence>
<organism evidence="2">
    <name type="scientific">Tanacetum cinerariifolium</name>
    <name type="common">Dalmatian daisy</name>
    <name type="synonym">Chrysanthemum cinerariifolium</name>
    <dbReference type="NCBI Taxonomy" id="118510"/>
    <lineage>
        <taxon>Eukaryota</taxon>
        <taxon>Viridiplantae</taxon>
        <taxon>Streptophyta</taxon>
        <taxon>Embryophyta</taxon>
        <taxon>Tracheophyta</taxon>
        <taxon>Spermatophyta</taxon>
        <taxon>Magnoliopsida</taxon>
        <taxon>eudicotyledons</taxon>
        <taxon>Gunneridae</taxon>
        <taxon>Pentapetalae</taxon>
        <taxon>asterids</taxon>
        <taxon>campanulids</taxon>
        <taxon>Asterales</taxon>
        <taxon>Asteraceae</taxon>
        <taxon>Asteroideae</taxon>
        <taxon>Anthemideae</taxon>
        <taxon>Anthemidinae</taxon>
        <taxon>Tanacetum</taxon>
    </lineage>
</organism>
<protein>
    <recommendedName>
        <fullName evidence="3">Transposase (Putative), gypsy type</fullName>
    </recommendedName>
</protein>
<keyword evidence="1" id="KW-0175">Coiled coil</keyword>
<evidence type="ECO:0000313" key="2">
    <source>
        <dbReference type="EMBL" id="GEU35420.1"/>
    </source>
</evidence>
<name>A0A6L2JFA9_TANCI</name>
<evidence type="ECO:0000256" key="1">
    <source>
        <dbReference type="SAM" id="Coils"/>
    </source>
</evidence>
<evidence type="ECO:0008006" key="3">
    <source>
        <dbReference type="Google" id="ProtNLM"/>
    </source>
</evidence>
<dbReference type="AlphaFoldDB" id="A0A6L2JFA9"/>
<proteinExistence type="predicted"/>
<comment type="caution">
    <text evidence="2">The sequence shown here is derived from an EMBL/GenBank/DDBJ whole genome shotgun (WGS) entry which is preliminary data.</text>
</comment>
<accession>A0A6L2JFA9</accession>
<reference evidence="2" key="1">
    <citation type="journal article" date="2019" name="Sci. Rep.">
        <title>Draft genome of Tanacetum cinerariifolium, the natural source of mosquito coil.</title>
        <authorList>
            <person name="Yamashiro T."/>
            <person name="Shiraishi A."/>
            <person name="Satake H."/>
            <person name="Nakayama K."/>
        </authorList>
    </citation>
    <scope>NUCLEOTIDE SEQUENCE</scope>
</reference>
<gene>
    <name evidence="2" type="ORF">Tci_007398</name>
</gene>